<dbReference type="Pfam" id="PF13318">
    <property type="entry name" value="AtzG-like"/>
    <property type="match status" value="1"/>
</dbReference>
<name>A0ABU0DFQ0_9HYPH</name>
<gene>
    <name evidence="1" type="ORF">J2S76_001675</name>
</gene>
<proteinExistence type="predicted"/>
<sequence length="65" mass="6885">MQTGPADESGSGALLDAGLKIAALKLEPELRPRVLMHLETAMAMAALVTDFPLPDEAEPAPVYRP</sequence>
<comment type="caution">
    <text evidence="1">The sequence shown here is derived from an EMBL/GenBank/DDBJ whole genome shotgun (WGS) entry which is preliminary data.</text>
</comment>
<protein>
    <recommendedName>
        <fullName evidence="3">DUF4089 domain-containing protein</fullName>
    </recommendedName>
</protein>
<dbReference type="InterPro" id="IPR025148">
    <property type="entry name" value="AtzG-like"/>
</dbReference>
<accession>A0ABU0DFQ0</accession>
<dbReference type="Proteomes" id="UP001238467">
    <property type="component" value="Unassembled WGS sequence"/>
</dbReference>
<reference evidence="1 2" key="1">
    <citation type="submission" date="2023-07" db="EMBL/GenBank/DDBJ databases">
        <title>Genomic Encyclopedia of Type Strains, Phase IV (KMG-IV): sequencing the most valuable type-strain genomes for metagenomic binning, comparative biology and taxonomic classification.</title>
        <authorList>
            <person name="Goeker M."/>
        </authorList>
    </citation>
    <scope>NUCLEOTIDE SEQUENCE [LARGE SCALE GENOMIC DNA]</scope>
    <source>
        <strain evidence="1 2">DSM 1277</strain>
    </source>
</reference>
<evidence type="ECO:0008006" key="3">
    <source>
        <dbReference type="Google" id="ProtNLM"/>
    </source>
</evidence>
<keyword evidence="2" id="KW-1185">Reference proteome</keyword>
<evidence type="ECO:0000313" key="2">
    <source>
        <dbReference type="Proteomes" id="UP001238467"/>
    </source>
</evidence>
<evidence type="ECO:0000313" key="1">
    <source>
        <dbReference type="EMBL" id="MDQ0347251.1"/>
    </source>
</evidence>
<dbReference type="RefSeq" id="WP_307059378.1">
    <property type="nucleotide sequence ID" value="NZ_JAUSUH010000003.1"/>
</dbReference>
<dbReference type="EMBL" id="JAUSUH010000003">
    <property type="protein sequence ID" value="MDQ0347251.1"/>
    <property type="molecule type" value="Genomic_DNA"/>
</dbReference>
<organism evidence="1 2">
    <name type="scientific">Ancylobacter vacuolatus</name>
    <dbReference type="NCBI Taxonomy" id="223389"/>
    <lineage>
        <taxon>Bacteria</taxon>
        <taxon>Pseudomonadati</taxon>
        <taxon>Pseudomonadota</taxon>
        <taxon>Alphaproteobacteria</taxon>
        <taxon>Hyphomicrobiales</taxon>
        <taxon>Xanthobacteraceae</taxon>
        <taxon>Ancylobacter</taxon>
    </lineage>
</organism>